<evidence type="ECO:0000256" key="6">
    <source>
        <dbReference type="ARBA" id="ARBA00022807"/>
    </source>
</evidence>
<evidence type="ECO:0000256" key="10">
    <source>
        <dbReference type="SAM" id="Phobius"/>
    </source>
</evidence>
<keyword evidence="9 10" id="KW-0472">Membrane</keyword>
<keyword evidence="4 10" id="KW-0812">Transmembrane</keyword>
<dbReference type="GO" id="GO:0016887">
    <property type="term" value="F:ATP hydrolysis activity"/>
    <property type="evidence" value="ECO:0007669"/>
    <property type="project" value="InterPro"/>
</dbReference>
<dbReference type="InterPro" id="IPR039421">
    <property type="entry name" value="Type_1_exporter"/>
</dbReference>
<dbReference type="PROSITE" id="PS50929">
    <property type="entry name" value="ABC_TM1F"/>
    <property type="match status" value="1"/>
</dbReference>
<dbReference type="Pfam" id="PF00664">
    <property type="entry name" value="ABC_membrane"/>
    <property type="match status" value="1"/>
</dbReference>
<comment type="subcellular location">
    <subcellularLocation>
        <location evidence="1">Cell membrane</location>
        <topology evidence="1">Multi-pass membrane protein</topology>
    </subcellularLocation>
</comment>
<dbReference type="GO" id="GO:0005886">
    <property type="term" value="C:plasma membrane"/>
    <property type="evidence" value="ECO:0007669"/>
    <property type="project" value="UniProtKB-SubCell"/>
</dbReference>
<evidence type="ECO:0000256" key="4">
    <source>
        <dbReference type="ARBA" id="ARBA00022692"/>
    </source>
</evidence>
<dbReference type="PROSITE" id="PS50893">
    <property type="entry name" value="ABC_TRANSPORTER_2"/>
    <property type="match status" value="1"/>
</dbReference>
<evidence type="ECO:0000259" key="11">
    <source>
        <dbReference type="PROSITE" id="PS50893"/>
    </source>
</evidence>
<comment type="caution">
    <text evidence="13">The sequence shown here is derived from an EMBL/GenBank/DDBJ whole genome shotgun (WGS) entry which is preliminary data.</text>
</comment>
<dbReference type="GO" id="GO:0008234">
    <property type="term" value="F:cysteine-type peptidase activity"/>
    <property type="evidence" value="ECO:0007669"/>
    <property type="project" value="UniProtKB-KW"/>
</dbReference>
<dbReference type="SUPFAM" id="SSF90123">
    <property type="entry name" value="ABC transporter transmembrane region"/>
    <property type="match status" value="1"/>
</dbReference>
<reference evidence="14" key="1">
    <citation type="submission" date="2018-11" db="EMBL/GenBank/DDBJ databases">
        <title>Genome sequencing of a novel mesophilic and cellulolytic organism within the genus Hungateiclostridium.</title>
        <authorList>
            <person name="Rettenmaier R."/>
            <person name="Liebl W."/>
            <person name="Zverlov V."/>
        </authorList>
    </citation>
    <scope>NUCLEOTIDE SEQUENCE [LARGE SCALE GENOMIC DNA]</scope>
    <source>
        <strain evidence="14">N2K1</strain>
    </source>
</reference>
<dbReference type="InterPro" id="IPR003439">
    <property type="entry name" value="ABC_transporter-like_ATP-bd"/>
</dbReference>
<keyword evidence="14" id="KW-1185">Reference proteome</keyword>
<keyword evidence="5" id="KW-0547">Nucleotide-binding</keyword>
<evidence type="ECO:0000256" key="2">
    <source>
        <dbReference type="ARBA" id="ARBA00022448"/>
    </source>
</evidence>
<feature type="transmembrane region" description="Helical" evidence="10">
    <location>
        <begin position="247"/>
        <end position="269"/>
    </location>
</feature>
<dbReference type="PANTHER" id="PTHR24221">
    <property type="entry name" value="ATP-BINDING CASSETTE SUB-FAMILY B"/>
    <property type="match status" value="1"/>
</dbReference>
<dbReference type="InterPro" id="IPR036640">
    <property type="entry name" value="ABC1_TM_sf"/>
</dbReference>
<dbReference type="AlphaFoldDB" id="A0A4Q0I8J0"/>
<dbReference type="SUPFAM" id="SSF52540">
    <property type="entry name" value="P-loop containing nucleoside triphosphate hydrolases"/>
    <property type="match status" value="1"/>
</dbReference>
<dbReference type="Proteomes" id="UP000289166">
    <property type="component" value="Unassembled WGS sequence"/>
</dbReference>
<dbReference type="GO" id="GO:0034040">
    <property type="term" value="F:ATPase-coupled lipid transmembrane transporter activity"/>
    <property type="evidence" value="ECO:0007669"/>
    <property type="project" value="TreeGrafter"/>
</dbReference>
<evidence type="ECO:0000256" key="9">
    <source>
        <dbReference type="ARBA" id="ARBA00023136"/>
    </source>
</evidence>
<dbReference type="Gene3D" id="1.20.1560.10">
    <property type="entry name" value="ABC transporter type 1, transmembrane domain"/>
    <property type="match status" value="1"/>
</dbReference>
<dbReference type="PROSITE" id="PS00211">
    <property type="entry name" value="ABC_TRANSPORTER_1"/>
    <property type="match status" value="1"/>
</dbReference>
<evidence type="ECO:0000256" key="7">
    <source>
        <dbReference type="ARBA" id="ARBA00022840"/>
    </source>
</evidence>
<protein>
    <submittedName>
        <fullName evidence="13">ABC transporter ATP-binding protein</fullName>
    </submittedName>
</protein>
<keyword evidence="6" id="KW-0378">Hydrolase</keyword>
<sequence>MKRSNLSIMSRLFKLVRPLYPVLTAAITTGVIGFLFAIFITMMGGYAILVAIGQPILSMKTIIILGIVCAIGRGLMRYIEQYCNHYIAFKLLALFRDKIFKALRKLSPAKLESKDKGNLIAVITTDIELMEVFYAHTISPIAIAILTSLIILIYLSTFHVLMALLALVGYLVVGLVIPVVSSKIGSKDGANYRKQFGNMNSFYLDSLRGLKETIQYGNGEKRYEQINQQTDSLSDTQMKLKNVEGKMLSITNTIVVLFGLIMLALSAALYQRGVIGIDGVVLGTLAMMSTFGPVIALSALANDLVQTFASANRVLDLLDEEPIIKEVEDGKDVSFENVSVQNVTFAYNQEEILSNLSLDIDKNRIIGISGKSGSGKSTLLKLMMRFWDVSKGRVSMSDVDIREINTDSLRDNESFVTQDTQLFNDTIFNNIRIAKLDATLEEVMEACKKASINDFIMSLPKQYDTTIGELGDRLSGGERQRIGLARAFIHNAPLILLDEPTSCLDSLNEAIILKSLNEAREDKTIVLVSHRKSTMRIAQKVFAIENGRVS</sequence>
<dbReference type="Gene3D" id="3.40.50.300">
    <property type="entry name" value="P-loop containing nucleotide triphosphate hydrolases"/>
    <property type="match status" value="1"/>
</dbReference>
<evidence type="ECO:0000256" key="5">
    <source>
        <dbReference type="ARBA" id="ARBA00022741"/>
    </source>
</evidence>
<evidence type="ECO:0000313" key="13">
    <source>
        <dbReference type="EMBL" id="RXE60784.1"/>
    </source>
</evidence>
<dbReference type="OrthoDB" id="9762778at2"/>
<keyword evidence="3" id="KW-1003">Cell membrane</keyword>
<dbReference type="Pfam" id="PF00005">
    <property type="entry name" value="ABC_tran"/>
    <property type="match status" value="1"/>
</dbReference>
<dbReference type="SMART" id="SM00382">
    <property type="entry name" value="AAA"/>
    <property type="match status" value="1"/>
</dbReference>
<feature type="transmembrane region" description="Helical" evidence="10">
    <location>
        <begin position="161"/>
        <end position="180"/>
    </location>
</feature>
<dbReference type="GO" id="GO:0140359">
    <property type="term" value="F:ABC-type transporter activity"/>
    <property type="evidence" value="ECO:0007669"/>
    <property type="project" value="InterPro"/>
</dbReference>
<feature type="transmembrane region" description="Helical" evidence="10">
    <location>
        <begin position="133"/>
        <end position="155"/>
    </location>
</feature>
<dbReference type="RefSeq" id="WP_128705684.1">
    <property type="nucleotide sequence ID" value="NZ_RLII01000001.1"/>
</dbReference>
<feature type="transmembrane region" description="Helical" evidence="10">
    <location>
        <begin position="275"/>
        <end position="300"/>
    </location>
</feature>
<feature type="domain" description="ABC transmembrane type-1" evidence="12">
    <location>
        <begin position="25"/>
        <end position="306"/>
    </location>
</feature>
<name>A0A4Q0I8J0_9FIRM</name>
<evidence type="ECO:0000256" key="3">
    <source>
        <dbReference type="ARBA" id="ARBA00022475"/>
    </source>
</evidence>
<keyword evidence="6" id="KW-0645">Protease</keyword>
<proteinExistence type="predicted"/>
<evidence type="ECO:0000256" key="1">
    <source>
        <dbReference type="ARBA" id="ARBA00004651"/>
    </source>
</evidence>
<dbReference type="InterPro" id="IPR003593">
    <property type="entry name" value="AAA+_ATPase"/>
</dbReference>
<dbReference type="GO" id="GO:0005524">
    <property type="term" value="F:ATP binding"/>
    <property type="evidence" value="ECO:0007669"/>
    <property type="project" value="UniProtKB-KW"/>
</dbReference>
<accession>A0A4Q0I8J0</accession>
<gene>
    <name evidence="13" type="ORF">EFD62_01650</name>
</gene>
<keyword evidence="6" id="KW-0788">Thiol protease</keyword>
<dbReference type="PANTHER" id="PTHR24221:SF653">
    <property type="entry name" value="TRANSPORT ATP-BINDING PROTEIN CYDC"/>
    <property type="match status" value="1"/>
</dbReference>
<dbReference type="InterPro" id="IPR017871">
    <property type="entry name" value="ABC_transporter-like_CS"/>
</dbReference>
<evidence type="ECO:0000256" key="8">
    <source>
        <dbReference type="ARBA" id="ARBA00022989"/>
    </source>
</evidence>
<dbReference type="EMBL" id="RLII01000001">
    <property type="protein sequence ID" value="RXE60784.1"/>
    <property type="molecule type" value="Genomic_DNA"/>
</dbReference>
<dbReference type="FunFam" id="3.40.50.300:FF:000299">
    <property type="entry name" value="ABC transporter ATP-binding protein/permease"/>
    <property type="match status" value="1"/>
</dbReference>
<feature type="transmembrane region" description="Helical" evidence="10">
    <location>
        <begin position="20"/>
        <end position="40"/>
    </location>
</feature>
<keyword evidence="2" id="KW-0813">Transport</keyword>
<keyword evidence="8 10" id="KW-1133">Transmembrane helix</keyword>
<evidence type="ECO:0000313" key="14">
    <source>
        <dbReference type="Proteomes" id="UP000289166"/>
    </source>
</evidence>
<feature type="transmembrane region" description="Helical" evidence="10">
    <location>
        <begin position="46"/>
        <end position="71"/>
    </location>
</feature>
<dbReference type="InterPro" id="IPR011527">
    <property type="entry name" value="ABC1_TM_dom"/>
</dbReference>
<keyword evidence="7 13" id="KW-0067">ATP-binding</keyword>
<dbReference type="InterPro" id="IPR027417">
    <property type="entry name" value="P-loop_NTPase"/>
</dbReference>
<evidence type="ECO:0000259" key="12">
    <source>
        <dbReference type="PROSITE" id="PS50929"/>
    </source>
</evidence>
<organism evidence="13 14">
    <name type="scientific">Acetivibrio mesophilus</name>
    <dbReference type="NCBI Taxonomy" id="2487273"/>
    <lineage>
        <taxon>Bacteria</taxon>
        <taxon>Bacillati</taxon>
        <taxon>Bacillota</taxon>
        <taxon>Clostridia</taxon>
        <taxon>Eubacteriales</taxon>
        <taxon>Oscillospiraceae</taxon>
        <taxon>Acetivibrio</taxon>
    </lineage>
</organism>
<feature type="domain" description="ABC transporter" evidence="11">
    <location>
        <begin position="338"/>
        <end position="550"/>
    </location>
</feature>